<dbReference type="EMBL" id="CP182909">
    <property type="protein sequence ID" value="XPM62542.1"/>
    <property type="molecule type" value="Genomic_DNA"/>
</dbReference>
<protein>
    <submittedName>
        <fullName evidence="1">Response regulator</fullName>
    </submittedName>
</protein>
<organism evidence="1 2">
    <name type="scientific">Desertifilum tharense IPPAS B-1220</name>
    <dbReference type="NCBI Taxonomy" id="1781255"/>
    <lineage>
        <taxon>Bacteria</taxon>
        <taxon>Bacillati</taxon>
        <taxon>Cyanobacteriota</taxon>
        <taxon>Cyanophyceae</taxon>
        <taxon>Desertifilales</taxon>
        <taxon>Desertifilaceae</taxon>
        <taxon>Desertifilum</taxon>
    </lineage>
</organism>
<evidence type="ECO:0000313" key="2">
    <source>
        <dbReference type="Proteomes" id="UP000095472"/>
    </source>
</evidence>
<name>A0ACD5GPI7_9CYAN</name>
<keyword evidence="2" id="KW-1185">Reference proteome</keyword>
<evidence type="ECO:0000313" key="1">
    <source>
        <dbReference type="EMBL" id="XPM62542.1"/>
    </source>
</evidence>
<reference evidence="1 2" key="1">
    <citation type="journal article" date="2016" name="Genome Announc.">
        <title>Draft Genome Sequence of the Thermotolerant Cyanobacterium Desertifilum sp. IPPAS B-1220.</title>
        <authorList>
            <person name="Mironov K.S."/>
            <person name="Sinetova M.A."/>
            <person name="Bolatkhan K."/>
            <person name="Zayadan B.K."/>
            <person name="Ustinova V.V."/>
            <person name="Kupriyanova E.V."/>
            <person name="Skrypnik A.N."/>
            <person name="Gogoleva N.E."/>
            <person name="Gogolev Y.V."/>
            <person name="Los D.A."/>
        </authorList>
    </citation>
    <scope>NUCLEOTIDE SEQUENCE [LARGE SCALE GENOMIC DNA]</scope>
    <source>
        <strain evidence="1 2">IPPAS B-1220</strain>
    </source>
</reference>
<proteinExistence type="predicted"/>
<gene>
    <name evidence="1" type="ORF">BH720_023055</name>
</gene>
<sequence>MIEDNSDLREEMLLFLEEKQIQAIGAEDGVVGFELAQEFQPDLILCDLMMPKRDGYETLRALRNHSSTVHIPVVFLTALSERANMRKAMENGADDYLTKPFTPDELLNTIAACLNKENHYQSLAKIERERADALEQEIQLLKEINSAKENLLNKLIQEMSDPLTTINLALEMVDEASTEARRRLYLKTLKKEFSHQVQLINQATDIRKLLTPENIHLLRYFNISGESNPANETKL</sequence>
<accession>A0ACD5GPI7</accession>
<dbReference type="Proteomes" id="UP000095472">
    <property type="component" value="Chromosome"/>
</dbReference>